<evidence type="ECO:0000256" key="1">
    <source>
        <dbReference type="SAM" id="MobiDB-lite"/>
    </source>
</evidence>
<dbReference type="InterPro" id="IPR036691">
    <property type="entry name" value="Endo/exonu/phosph_ase_sf"/>
</dbReference>
<dbReference type="InterPro" id="IPR025836">
    <property type="entry name" value="Zn_knuckle_CX2CX4HX4C"/>
</dbReference>
<dbReference type="Proteomes" id="UP000525078">
    <property type="component" value="Unassembled WGS sequence"/>
</dbReference>
<comment type="caution">
    <text evidence="4">The sequence shown here is derived from an EMBL/GenBank/DDBJ whole genome shotgun (WGS) entry which is preliminary data.</text>
</comment>
<dbReference type="Pfam" id="PF14392">
    <property type="entry name" value="zf-CCHC_4"/>
    <property type="match status" value="1"/>
</dbReference>
<evidence type="ECO:0000313" key="4">
    <source>
        <dbReference type="EMBL" id="KAF4375760.1"/>
    </source>
</evidence>
<dbReference type="AlphaFoldDB" id="A0A7J6G132"/>
<evidence type="ECO:0000313" key="5">
    <source>
        <dbReference type="Proteomes" id="UP000525078"/>
    </source>
</evidence>
<dbReference type="Pfam" id="PF14111">
    <property type="entry name" value="DUF4283"/>
    <property type="match status" value="1"/>
</dbReference>
<feature type="compositionally biased region" description="Basic residues" evidence="1">
    <location>
        <begin position="591"/>
        <end position="601"/>
    </location>
</feature>
<name>A0A7J6G132_CANSA</name>
<dbReference type="SUPFAM" id="SSF56219">
    <property type="entry name" value="DNase I-like"/>
    <property type="match status" value="1"/>
</dbReference>
<dbReference type="PANTHER" id="PTHR33710">
    <property type="entry name" value="BNAC02G09200D PROTEIN"/>
    <property type="match status" value="1"/>
</dbReference>
<evidence type="ECO:0008006" key="6">
    <source>
        <dbReference type="Google" id="ProtNLM"/>
    </source>
</evidence>
<evidence type="ECO:0000259" key="3">
    <source>
        <dbReference type="Pfam" id="PF14392"/>
    </source>
</evidence>
<feature type="domain" description="Zinc knuckle CX2CX4HX4C" evidence="3">
    <location>
        <begin position="175"/>
        <end position="221"/>
    </location>
</feature>
<dbReference type="InterPro" id="IPR025558">
    <property type="entry name" value="DUF4283"/>
</dbReference>
<accession>A0A7J6G132</accession>
<proteinExistence type="predicted"/>
<evidence type="ECO:0000259" key="2">
    <source>
        <dbReference type="Pfam" id="PF14111"/>
    </source>
</evidence>
<feature type="region of interest" description="Disordered" evidence="1">
    <location>
        <begin position="372"/>
        <end position="445"/>
    </location>
</feature>
<reference evidence="4 5" key="1">
    <citation type="journal article" date="2020" name="bioRxiv">
        <title>Sequence and annotation of 42 cannabis genomes reveals extensive copy number variation in cannabinoid synthesis and pathogen resistance genes.</title>
        <authorList>
            <person name="Mckernan K.J."/>
            <person name="Helbert Y."/>
            <person name="Kane L.T."/>
            <person name="Ebling H."/>
            <person name="Zhang L."/>
            <person name="Liu B."/>
            <person name="Eaton Z."/>
            <person name="Mclaughlin S."/>
            <person name="Kingan S."/>
            <person name="Baybayan P."/>
            <person name="Concepcion G."/>
            <person name="Jordan M."/>
            <person name="Riva A."/>
            <person name="Barbazuk W."/>
            <person name="Harkins T."/>
        </authorList>
    </citation>
    <scope>NUCLEOTIDE SEQUENCE [LARGE SCALE GENOMIC DNA]</scope>
    <source>
        <strain evidence="5">cv. Jamaican Lion 4</strain>
        <tissue evidence="4">Leaf</tissue>
    </source>
</reference>
<dbReference type="EMBL" id="JAATIP010000089">
    <property type="protein sequence ID" value="KAF4375760.1"/>
    <property type="molecule type" value="Genomic_DNA"/>
</dbReference>
<feature type="compositionally biased region" description="Polar residues" evidence="1">
    <location>
        <begin position="377"/>
        <end position="410"/>
    </location>
</feature>
<organism evidence="4 5">
    <name type="scientific">Cannabis sativa</name>
    <name type="common">Hemp</name>
    <name type="synonym">Marijuana</name>
    <dbReference type="NCBI Taxonomy" id="3483"/>
    <lineage>
        <taxon>Eukaryota</taxon>
        <taxon>Viridiplantae</taxon>
        <taxon>Streptophyta</taxon>
        <taxon>Embryophyta</taxon>
        <taxon>Tracheophyta</taxon>
        <taxon>Spermatophyta</taxon>
        <taxon>Magnoliopsida</taxon>
        <taxon>eudicotyledons</taxon>
        <taxon>Gunneridae</taxon>
        <taxon>Pentapetalae</taxon>
        <taxon>rosids</taxon>
        <taxon>fabids</taxon>
        <taxon>Rosales</taxon>
        <taxon>Cannabaceae</taxon>
        <taxon>Cannabis</taxon>
    </lineage>
</organism>
<feature type="region of interest" description="Disordered" evidence="1">
    <location>
        <begin position="505"/>
        <end position="647"/>
    </location>
</feature>
<feature type="compositionally biased region" description="Polar residues" evidence="1">
    <location>
        <begin position="521"/>
        <end position="554"/>
    </location>
</feature>
<feature type="domain" description="DUF4283" evidence="2">
    <location>
        <begin position="34"/>
        <end position="118"/>
    </location>
</feature>
<gene>
    <name evidence="4" type="ORF">F8388_014482</name>
</gene>
<protein>
    <recommendedName>
        <fullName evidence="6">DUF4283 domain-containing protein</fullName>
    </recommendedName>
</protein>
<dbReference type="PANTHER" id="PTHR33710:SF77">
    <property type="entry name" value="DNASE I-LIKE SUPERFAMILY PROTEIN"/>
    <property type="match status" value="1"/>
</dbReference>
<dbReference type="Gene3D" id="3.60.10.10">
    <property type="entry name" value="Endonuclease/exonuclease/phosphatase"/>
    <property type="match status" value="1"/>
</dbReference>
<sequence>MDPSKVCDLFEESVQISHDDITFALNPGEVDEPEEANQVLLGKIISRHKYGKAAIQGSLKLSWNAISGWKWKEIGDGIIQFTFARREDALNVLARRPWFVCGALIVIMPWPAWLSPAEVRFDKTPMWVHIESIPPFYWNLSNLKELAAKASPVYELPQGIEDAIGMSTLRFRATIDINKPLFSGFFLRRQRLKDLWLQYKYERLPKLCFKCGVLTHDQSVCFKSPTVIKDEHGNFYPMFGVWLKSDATEKSTFSTPLAKWFQDWVLQKRLCQDPILRNQMKVHKAIRNGEEAEIRECRRQYPGKKRIVTDDEVIVGDAQPEVVITQLPLVYLPGIGEIAPFGNNSKLVSLQDLQDAAEQYAAAQATKKKLAADGDLGSSSMLQSATTMGTSGNITPSAEASPCNSKSTQADIPFEKSMGKSNPNVAENQSHANKSSPTDETLGPKHSILGTQAQCIDWPSNACWAQPKARDLLMGALTVDKFHREPTLFNPIIDIEDFKVDEHLNGPRKRKASDGLVFRPNTKTYSPSISTNPPRDIQQSSAIDTTSPSCNNKITPGKASEKEESCSIGTLSAIPIKGSYSPGSNEGGKPPAKRGRGKSKTHGNPVEEGTTKRRGRPPKNSPLAATPKSFKGRKNSKSKLGGNSTTFNHWEDRPFDLKCKIQSSSKFLIMAEISSDPPGINWLLLGTYGPPTRLEKEQFWVHMGDIALNSQVPILLLGDMNGTLNDSECFNYNGKASQYAFDFRRMVQRAGLIDLGFLGPTFTWAKGGRNSNGGGALKRARLDRGLASTDWRLLFPNAIVNHLAASESDHRPLLLDTVGGVRCKGRPFQYENMWARDPRSFWVVKDVWKDRRHVNPMLNFHRKVKDTRKKLGNWNKTQFTHLSRQIQTAKSNLQQAETAPDNQSIFRSLRCSFQEG</sequence>
<feature type="compositionally biased region" description="Polar residues" evidence="1">
    <location>
        <begin position="419"/>
        <end position="439"/>
    </location>
</feature>